<feature type="transmembrane region" description="Helical" evidence="1">
    <location>
        <begin position="311"/>
        <end position="329"/>
    </location>
</feature>
<evidence type="ECO:0000256" key="1">
    <source>
        <dbReference type="SAM" id="Phobius"/>
    </source>
</evidence>
<gene>
    <name evidence="2" type="ORF">V1634_22400</name>
</gene>
<evidence type="ECO:0000313" key="2">
    <source>
        <dbReference type="EMBL" id="MEE6309586.1"/>
    </source>
</evidence>
<keyword evidence="1" id="KW-0472">Membrane</keyword>
<dbReference type="RefSeq" id="WP_331209838.1">
    <property type="nucleotide sequence ID" value="NZ_JAZGQL010000017.1"/>
</dbReference>
<sequence>MLTRARALLAATVIYLVGLVVCGTLLGVRNLYAGEPPLASGERLAGTVSVGECVRIGPVSTYGFGYWWDCEVTVTLPDGRQTSTTVRRSTVTPEDRDRPVQLVGRCDGAELERCAFTRNGNLFLGILHWLAALLVAVLAAVVAVAGGSALLVALLGPDLVERWFGRWSRRPAAAGPVPVRGAPAELPAGTGVLRIGFGYPERLAPMYEQSRPRLRINGEEVTAADWSALTCPLTPGPHRLRVSTVLDGGMEIGAVRQTVRVSDGVETVVGYEAPDGLVAPGVLRTAPGGESAQDEPEGRPGTIFQVSFGRLLLAVVPLNLVLLCLLAEFL</sequence>
<dbReference type="InterPro" id="IPR045927">
    <property type="entry name" value="DUF6346"/>
</dbReference>
<accession>A0ABU7SI16</accession>
<evidence type="ECO:0000313" key="3">
    <source>
        <dbReference type="Proteomes" id="UP001339911"/>
    </source>
</evidence>
<feature type="transmembrane region" description="Helical" evidence="1">
    <location>
        <begin position="7"/>
        <end position="28"/>
    </location>
</feature>
<protein>
    <submittedName>
        <fullName evidence="2">DUF6346 domain-containing protein</fullName>
    </submittedName>
</protein>
<name>A0ABU7SI16_9ACTN</name>
<dbReference type="Pfam" id="PF19873">
    <property type="entry name" value="DUF6346"/>
    <property type="match status" value="1"/>
</dbReference>
<organism evidence="2 3">
    <name type="scientific">Plantactinospora veratri</name>
    <dbReference type="NCBI Taxonomy" id="1436122"/>
    <lineage>
        <taxon>Bacteria</taxon>
        <taxon>Bacillati</taxon>
        <taxon>Actinomycetota</taxon>
        <taxon>Actinomycetes</taxon>
        <taxon>Micromonosporales</taxon>
        <taxon>Micromonosporaceae</taxon>
        <taxon>Plantactinospora</taxon>
    </lineage>
</organism>
<keyword evidence="3" id="KW-1185">Reference proteome</keyword>
<dbReference type="Proteomes" id="UP001339911">
    <property type="component" value="Unassembled WGS sequence"/>
</dbReference>
<comment type="caution">
    <text evidence="2">The sequence shown here is derived from an EMBL/GenBank/DDBJ whole genome shotgun (WGS) entry which is preliminary data.</text>
</comment>
<dbReference type="EMBL" id="JAZGQL010000017">
    <property type="protein sequence ID" value="MEE6309586.1"/>
    <property type="molecule type" value="Genomic_DNA"/>
</dbReference>
<keyword evidence="1" id="KW-0812">Transmembrane</keyword>
<proteinExistence type="predicted"/>
<feature type="transmembrane region" description="Helical" evidence="1">
    <location>
        <begin position="126"/>
        <end position="156"/>
    </location>
</feature>
<keyword evidence="1" id="KW-1133">Transmembrane helix</keyword>
<reference evidence="2 3" key="1">
    <citation type="submission" date="2024-01" db="EMBL/GenBank/DDBJ databases">
        <title>Genome insights into Plantactinospora veratri sp. nov.</title>
        <authorList>
            <person name="Wang L."/>
        </authorList>
    </citation>
    <scope>NUCLEOTIDE SEQUENCE [LARGE SCALE GENOMIC DNA]</scope>
    <source>
        <strain evidence="2 3">NEAU-FHS4</strain>
    </source>
</reference>